<dbReference type="InterPro" id="IPR050304">
    <property type="entry name" value="MT-severing_AAA_ATPase"/>
</dbReference>
<dbReference type="Pfam" id="PF17862">
    <property type="entry name" value="AAA_lid_3"/>
    <property type="match status" value="1"/>
</dbReference>
<keyword evidence="7" id="KW-1185">Reference proteome</keyword>
<dbReference type="EMBL" id="KE647331">
    <property type="protein sequence ID" value="EQB60110.1"/>
    <property type="molecule type" value="Genomic_DNA"/>
</dbReference>
<protein>
    <submittedName>
        <fullName evidence="6">Aaa atpase proteasome regulatory subunit yta6</fullName>
    </submittedName>
</protein>
<dbReference type="HOGENOM" id="CLU_000688_21_14_1"/>
<dbReference type="GO" id="GO:0000502">
    <property type="term" value="C:proteasome complex"/>
    <property type="evidence" value="ECO:0007669"/>
    <property type="project" value="UniProtKB-KW"/>
</dbReference>
<dbReference type="SMART" id="SM00382">
    <property type="entry name" value="AAA"/>
    <property type="match status" value="1"/>
</dbReference>
<reference evidence="6 7" key="1">
    <citation type="journal article" date="2013" name="BMC Genomics">
        <title>Genome sequencing and comparative genomics of honey bee microsporidia, Nosema apis reveal novel insights into host-parasite interactions.</title>
        <authorList>
            <person name="Chen Yp."/>
            <person name="Pettis J.S."/>
            <person name="Zhao Y."/>
            <person name="Liu X."/>
            <person name="Tallon L.J."/>
            <person name="Sadzewicz L.D."/>
            <person name="Li R."/>
            <person name="Zheng H."/>
            <person name="Huang S."/>
            <person name="Zhang X."/>
            <person name="Hamilton M.C."/>
            <person name="Pernal S.F."/>
            <person name="Melathopoulos A.P."/>
            <person name="Yan X."/>
            <person name="Evans J.D."/>
        </authorList>
    </citation>
    <scope>NUCLEOTIDE SEQUENCE [LARGE SCALE GENOMIC DNA]</scope>
    <source>
        <strain evidence="6 7">BRL 01</strain>
    </source>
</reference>
<comment type="similarity">
    <text evidence="1 4">Belongs to the AAA ATPase family.</text>
</comment>
<keyword evidence="6" id="KW-0647">Proteasome</keyword>
<evidence type="ECO:0000313" key="6">
    <source>
        <dbReference type="EMBL" id="EQB60110.1"/>
    </source>
</evidence>
<keyword evidence="2 4" id="KW-0547">Nucleotide-binding</keyword>
<dbReference type="InterPro" id="IPR003593">
    <property type="entry name" value="AAA+_ATPase"/>
</dbReference>
<evidence type="ECO:0000313" key="7">
    <source>
        <dbReference type="Proteomes" id="UP000053780"/>
    </source>
</evidence>
<dbReference type="InterPro" id="IPR003959">
    <property type="entry name" value="ATPase_AAA_core"/>
</dbReference>
<dbReference type="InterPro" id="IPR027417">
    <property type="entry name" value="P-loop_NTPase"/>
</dbReference>
<dbReference type="GO" id="GO:0005524">
    <property type="term" value="F:ATP binding"/>
    <property type="evidence" value="ECO:0007669"/>
    <property type="project" value="UniProtKB-KW"/>
</dbReference>
<accession>T0MGD3</accession>
<dbReference type="PANTHER" id="PTHR23074">
    <property type="entry name" value="AAA DOMAIN-CONTAINING"/>
    <property type="match status" value="1"/>
</dbReference>
<dbReference type="FunFam" id="3.40.50.300:FF:002588">
    <property type="entry name" value="ATPase, AAA family"/>
    <property type="match status" value="1"/>
</dbReference>
<dbReference type="InterPro" id="IPR003960">
    <property type="entry name" value="ATPase_AAA_CS"/>
</dbReference>
<dbReference type="GO" id="GO:0016887">
    <property type="term" value="F:ATP hydrolysis activity"/>
    <property type="evidence" value="ECO:0007669"/>
    <property type="project" value="InterPro"/>
</dbReference>
<organism evidence="6 7">
    <name type="scientific">Vairimorpha apis BRL 01</name>
    <dbReference type="NCBI Taxonomy" id="1037528"/>
    <lineage>
        <taxon>Eukaryota</taxon>
        <taxon>Fungi</taxon>
        <taxon>Fungi incertae sedis</taxon>
        <taxon>Microsporidia</taxon>
        <taxon>Nosematidae</taxon>
        <taxon>Vairimorpha</taxon>
    </lineage>
</organism>
<keyword evidence="3 4" id="KW-0067">ATP-binding</keyword>
<dbReference type="OrthoDB" id="10251136at2759"/>
<dbReference type="PANTHER" id="PTHR23074:SF17">
    <property type="entry name" value="FIDGETIN-LIKE PROTEIN 1"/>
    <property type="match status" value="1"/>
</dbReference>
<proteinExistence type="inferred from homology"/>
<sequence length="251" mass="28345">MQRPDLFTGLRGPPKGLMLFGPPGTGKTMIGKCIASQCKATFFSISASSLTSKWVGEGEKMVRALFYLGRKMQPSVIFIDEIDSLLSQRTENENEGSRRIKTEFLVQFDGTNTSNDDKILVIGATNRPQEIDEAARRRLVKRVYVGLPNDDSRINMIKNLVKDYKNNLTDDDFKAIGKLTEGYSGSDMFNLCREASLEPLREIDNLSNFETNSTRPIIVDDFVKAVKQIKKSVSDKDLNLYKEWNETYGSF</sequence>
<dbReference type="Pfam" id="PF09336">
    <property type="entry name" value="Vps4_C"/>
    <property type="match status" value="1"/>
</dbReference>
<evidence type="ECO:0000256" key="2">
    <source>
        <dbReference type="ARBA" id="ARBA00022741"/>
    </source>
</evidence>
<dbReference type="Gene3D" id="3.40.50.300">
    <property type="entry name" value="P-loop containing nucleotide triphosphate hydrolases"/>
    <property type="match status" value="1"/>
</dbReference>
<dbReference type="AlphaFoldDB" id="T0MGD3"/>
<dbReference type="PROSITE" id="PS00674">
    <property type="entry name" value="AAA"/>
    <property type="match status" value="1"/>
</dbReference>
<dbReference type="InterPro" id="IPR015415">
    <property type="entry name" value="Spast_Vps4_C"/>
</dbReference>
<dbReference type="InterPro" id="IPR041569">
    <property type="entry name" value="AAA_lid_3"/>
</dbReference>
<dbReference type="Gene3D" id="1.10.8.60">
    <property type="match status" value="1"/>
</dbReference>
<evidence type="ECO:0000256" key="1">
    <source>
        <dbReference type="ARBA" id="ARBA00006914"/>
    </source>
</evidence>
<dbReference type="VEuPathDB" id="MicrosporidiaDB:NAPIS_ORF02338"/>
<dbReference type="Pfam" id="PF00004">
    <property type="entry name" value="AAA"/>
    <property type="match status" value="1"/>
</dbReference>
<dbReference type="FunFam" id="1.10.8.60:FF:000022">
    <property type="entry name" value="Fidgetin like 1"/>
    <property type="match status" value="1"/>
</dbReference>
<gene>
    <name evidence="6" type="ORF">NAPIS_ORF02338</name>
</gene>
<feature type="domain" description="AAA+ ATPase" evidence="5">
    <location>
        <begin position="13"/>
        <end position="149"/>
    </location>
</feature>
<name>T0MGD3_9MICR</name>
<evidence type="ECO:0000256" key="3">
    <source>
        <dbReference type="ARBA" id="ARBA00022840"/>
    </source>
</evidence>
<dbReference type="SUPFAM" id="SSF52540">
    <property type="entry name" value="P-loop containing nucleoside triphosphate hydrolases"/>
    <property type="match status" value="1"/>
</dbReference>
<evidence type="ECO:0000256" key="4">
    <source>
        <dbReference type="RuleBase" id="RU003651"/>
    </source>
</evidence>
<dbReference type="Proteomes" id="UP000053780">
    <property type="component" value="Unassembled WGS sequence"/>
</dbReference>
<evidence type="ECO:0000259" key="5">
    <source>
        <dbReference type="SMART" id="SM00382"/>
    </source>
</evidence>